<evidence type="ECO:0000256" key="2">
    <source>
        <dbReference type="ARBA" id="ARBA00022694"/>
    </source>
</evidence>
<accession>A0ABS2RD32</accession>
<dbReference type="InterPro" id="IPR001406">
    <property type="entry name" value="PsdUridine_synth_TruA"/>
</dbReference>
<comment type="catalytic activity">
    <reaction evidence="4 5">
        <text>uridine(38/39/40) in tRNA = pseudouridine(38/39/40) in tRNA</text>
        <dbReference type="Rhea" id="RHEA:22376"/>
        <dbReference type="Rhea" id="RHEA-COMP:10085"/>
        <dbReference type="Rhea" id="RHEA-COMP:10087"/>
        <dbReference type="ChEBI" id="CHEBI:65314"/>
        <dbReference type="ChEBI" id="CHEBI:65315"/>
        <dbReference type="EC" id="5.4.99.12"/>
    </reaction>
</comment>
<evidence type="ECO:0000256" key="3">
    <source>
        <dbReference type="ARBA" id="ARBA00023235"/>
    </source>
</evidence>
<dbReference type="RefSeq" id="WP_077111580.1">
    <property type="nucleotide sequence ID" value="NZ_JAFBFH010000039.1"/>
</dbReference>
<feature type="binding site" evidence="4">
    <location>
        <position position="111"/>
    </location>
    <ligand>
        <name>substrate</name>
    </ligand>
</feature>
<reference evidence="7 8" key="1">
    <citation type="submission" date="2021-01" db="EMBL/GenBank/DDBJ databases">
        <title>Genomic Encyclopedia of Type Strains, Phase IV (KMG-IV): sequencing the most valuable type-strain genomes for metagenomic binning, comparative biology and taxonomic classification.</title>
        <authorList>
            <person name="Goeker M."/>
        </authorList>
    </citation>
    <scope>NUCLEOTIDE SEQUENCE [LARGE SCALE GENOMIC DNA]</scope>
    <source>
        <strain evidence="7 8">DSM 105453</strain>
    </source>
</reference>
<name>A0ABS2RD32_9BACI</name>
<protein>
    <recommendedName>
        <fullName evidence="4">tRNA pseudouridine synthase A</fullName>
        <ecNumber evidence="4">5.4.99.12</ecNumber>
    </recommendedName>
    <alternativeName>
        <fullName evidence="4">tRNA pseudouridine(38-40) synthase</fullName>
    </alternativeName>
    <alternativeName>
        <fullName evidence="4">tRNA pseudouridylate synthase I</fullName>
    </alternativeName>
    <alternativeName>
        <fullName evidence="4">tRNA-uridine isomerase I</fullName>
    </alternativeName>
</protein>
<dbReference type="InterPro" id="IPR020094">
    <property type="entry name" value="TruA/RsuA/RluB/E/F_N"/>
</dbReference>
<feature type="active site" description="Nucleophile" evidence="4">
    <location>
        <position position="53"/>
    </location>
</feature>
<dbReference type="SUPFAM" id="SSF55120">
    <property type="entry name" value="Pseudouridine synthase"/>
    <property type="match status" value="1"/>
</dbReference>
<dbReference type="InterPro" id="IPR020097">
    <property type="entry name" value="PsdUridine_synth_TruA_a/b_dom"/>
</dbReference>
<dbReference type="EMBL" id="JAFBFH010000039">
    <property type="protein sequence ID" value="MBM7717109.1"/>
    <property type="molecule type" value="Genomic_DNA"/>
</dbReference>
<dbReference type="HAMAP" id="MF_00171">
    <property type="entry name" value="TruA"/>
    <property type="match status" value="1"/>
</dbReference>
<comment type="subunit">
    <text evidence="4">Homodimer.</text>
</comment>
<keyword evidence="2 4" id="KW-0819">tRNA processing</keyword>
<dbReference type="EC" id="5.4.99.12" evidence="4"/>
<organism evidence="7 8">
    <name type="scientific">Siminovitchia thermophila</name>
    <dbReference type="NCBI Taxonomy" id="1245522"/>
    <lineage>
        <taxon>Bacteria</taxon>
        <taxon>Bacillati</taxon>
        <taxon>Bacillota</taxon>
        <taxon>Bacilli</taxon>
        <taxon>Bacillales</taxon>
        <taxon>Bacillaceae</taxon>
        <taxon>Siminovitchia</taxon>
    </lineage>
</organism>
<evidence type="ECO:0000256" key="5">
    <source>
        <dbReference type="RuleBase" id="RU003792"/>
    </source>
</evidence>
<evidence type="ECO:0000256" key="4">
    <source>
        <dbReference type="HAMAP-Rule" id="MF_00171"/>
    </source>
</evidence>
<comment type="similarity">
    <text evidence="1 4 5">Belongs to the tRNA pseudouridine synthase TruA family.</text>
</comment>
<comment type="caution">
    <text evidence="4">Lacks conserved residue(s) required for the propagation of feature annotation.</text>
</comment>
<comment type="caution">
    <text evidence="7">The sequence shown here is derived from an EMBL/GenBank/DDBJ whole genome shotgun (WGS) entry which is preliminary data.</text>
</comment>
<dbReference type="NCBIfam" id="TIGR00071">
    <property type="entry name" value="hisT_truA"/>
    <property type="match status" value="1"/>
</dbReference>
<evidence type="ECO:0000256" key="1">
    <source>
        <dbReference type="ARBA" id="ARBA00009375"/>
    </source>
</evidence>
<dbReference type="GO" id="GO:0160147">
    <property type="term" value="F:tRNA pseudouridine(38-40) synthase activity"/>
    <property type="evidence" value="ECO:0007669"/>
    <property type="project" value="UniProtKB-EC"/>
</dbReference>
<sequence length="250" mass="28437">MQRYKGTIEYDGSGFSGYQIQPKGRTIQAEIEKVLAKMHKGRHIAVTASGRTDAGVHARGQVIHFDSGLSLPPERWVKALNGLLPQDISFLNVEAAEPDFHARFDAVGKTYKYYLYNRETRDPFKRHYYAHVSRNLDIGRMRSAARFVEGTHDFTSFCSAKTEMANKVRTISRLDIEERHEEIIFTFTGNGFLYNMVRIIVGTLLEVGAGKRAPEEMKDILAAKDRRLAGKTAPPEGLYLWEVYYGKRPC</sequence>
<dbReference type="Gene3D" id="3.30.70.580">
    <property type="entry name" value="Pseudouridine synthase I, catalytic domain, N-terminal subdomain"/>
    <property type="match status" value="1"/>
</dbReference>
<dbReference type="Proteomes" id="UP000823485">
    <property type="component" value="Unassembled WGS sequence"/>
</dbReference>
<proteinExistence type="inferred from homology"/>
<dbReference type="PIRSF" id="PIRSF001430">
    <property type="entry name" value="tRNA_psdUrid_synth"/>
    <property type="match status" value="1"/>
</dbReference>
<dbReference type="Gene3D" id="3.30.70.660">
    <property type="entry name" value="Pseudouridine synthase I, catalytic domain, C-terminal subdomain"/>
    <property type="match status" value="1"/>
</dbReference>
<keyword evidence="8" id="KW-1185">Reference proteome</keyword>
<dbReference type="PANTHER" id="PTHR11142:SF0">
    <property type="entry name" value="TRNA PSEUDOURIDINE SYNTHASE-LIKE 1"/>
    <property type="match status" value="1"/>
</dbReference>
<dbReference type="InterPro" id="IPR020095">
    <property type="entry name" value="PsdUridine_synth_TruA_C"/>
</dbReference>
<evidence type="ECO:0000313" key="8">
    <source>
        <dbReference type="Proteomes" id="UP000823485"/>
    </source>
</evidence>
<keyword evidence="3 4" id="KW-0413">Isomerase</keyword>
<dbReference type="Pfam" id="PF01416">
    <property type="entry name" value="PseudoU_synth_1"/>
    <property type="match status" value="2"/>
</dbReference>
<comment type="function">
    <text evidence="4">Formation of pseudouridine at positions 38, 39 and 40 in the anticodon stem and loop of transfer RNAs.</text>
</comment>
<feature type="domain" description="Pseudouridine synthase I TruA alpha/beta" evidence="6">
    <location>
        <begin position="9"/>
        <end position="105"/>
    </location>
</feature>
<dbReference type="PANTHER" id="PTHR11142">
    <property type="entry name" value="PSEUDOURIDYLATE SYNTHASE"/>
    <property type="match status" value="1"/>
</dbReference>
<evidence type="ECO:0000313" key="7">
    <source>
        <dbReference type="EMBL" id="MBM7717109.1"/>
    </source>
</evidence>
<feature type="domain" description="Pseudouridine synthase I TruA alpha/beta" evidence="6">
    <location>
        <begin position="144"/>
        <end position="245"/>
    </location>
</feature>
<gene>
    <name evidence="4" type="primary">truA</name>
    <name evidence="7" type="ORF">JOC94_004134</name>
</gene>
<dbReference type="CDD" id="cd02570">
    <property type="entry name" value="PseudoU_synth_EcTruA"/>
    <property type="match status" value="1"/>
</dbReference>
<dbReference type="InterPro" id="IPR020103">
    <property type="entry name" value="PsdUridine_synth_cat_dom_sf"/>
</dbReference>
<evidence type="ECO:0000259" key="6">
    <source>
        <dbReference type="Pfam" id="PF01416"/>
    </source>
</evidence>